<dbReference type="SUPFAM" id="SSF47473">
    <property type="entry name" value="EF-hand"/>
    <property type="match status" value="1"/>
</dbReference>
<gene>
    <name evidence="2" type="ORF">LOD99_4652</name>
</gene>
<proteinExistence type="predicted"/>
<evidence type="ECO:0000313" key="3">
    <source>
        <dbReference type="Proteomes" id="UP001165289"/>
    </source>
</evidence>
<protein>
    <recommendedName>
        <fullName evidence="4">EF-hand domain-containing protein</fullName>
    </recommendedName>
</protein>
<dbReference type="AlphaFoldDB" id="A0AAV7JTM3"/>
<evidence type="ECO:0008006" key="4">
    <source>
        <dbReference type="Google" id="ProtNLM"/>
    </source>
</evidence>
<organism evidence="2 3">
    <name type="scientific">Oopsacas minuta</name>
    <dbReference type="NCBI Taxonomy" id="111878"/>
    <lineage>
        <taxon>Eukaryota</taxon>
        <taxon>Metazoa</taxon>
        <taxon>Porifera</taxon>
        <taxon>Hexactinellida</taxon>
        <taxon>Hexasterophora</taxon>
        <taxon>Lyssacinosida</taxon>
        <taxon>Leucopsacidae</taxon>
        <taxon>Oopsacas</taxon>
    </lineage>
</organism>
<evidence type="ECO:0000256" key="1">
    <source>
        <dbReference type="SAM" id="MobiDB-lite"/>
    </source>
</evidence>
<evidence type="ECO:0000313" key="2">
    <source>
        <dbReference type="EMBL" id="KAI6652107.1"/>
    </source>
</evidence>
<comment type="caution">
    <text evidence="2">The sequence shown here is derived from an EMBL/GenBank/DDBJ whole genome shotgun (WGS) entry which is preliminary data.</text>
</comment>
<dbReference type="InterPro" id="IPR011992">
    <property type="entry name" value="EF-hand-dom_pair"/>
</dbReference>
<feature type="region of interest" description="Disordered" evidence="1">
    <location>
        <begin position="100"/>
        <end position="122"/>
    </location>
</feature>
<feature type="compositionally biased region" description="Polar residues" evidence="1">
    <location>
        <begin position="134"/>
        <end position="177"/>
    </location>
</feature>
<accession>A0AAV7JTM3</accession>
<feature type="region of interest" description="Disordered" evidence="1">
    <location>
        <begin position="134"/>
        <end position="180"/>
    </location>
</feature>
<name>A0AAV7JTM3_9METZ</name>
<keyword evidence="3" id="KW-1185">Reference proteome</keyword>
<reference evidence="2 3" key="1">
    <citation type="journal article" date="2023" name="BMC Biol.">
        <title>The compact genome of the sponge Oopsacas minuta (Hexactinellida) is lacking key metazoan core genes.</title>
        <authorList>
            <person name="Santini S."/>
            <person name="Schenkelaars Q."/>
            <person name="Jourda C."/>
            <person name="Duchesne M."/>
            <person name="Belahbib H."/>
            <person name="Rocher C."/>
            <person name="Selva M."/>
            <person name="Riesgo A."/>
            <person name="Vervoort M."/>
            <person name="Leys S.P."/>
            <person name="Kodjabachian L."/>
            <person name="Le Bivic A."/>
            <person name="Borchiellini C."/>
            <person name="Claverie J.M."/>
            <person name="Renard E."/>
        </authorList>
    </citation>
    <scope>NUCLEOTIDE SEQUENCE [LARGE SCALE GENOMIC DNA]</scope>
    <source>
        <strain evidence="2">SPO-2</strain>
    </source>
</reference>
<sequence>MTSFRYVPFEDSGSDKQVNNHQIGPLIAAFQTLDTNRQGFFPKDILLHILTTKGDRKLDPELVELILDKVSLGGRVYYKDICELFKETSLLAESVMNDKQKKELKSVEPIEEDTKLPGTAEDEHCDILQESKQTTISETSDSSPSLGQSSIATPTQRPDSASPEPTNIPTVTLPNSETIDEPTSIEAASEIQDYDLIINATPDEATIDSVEGSQENIPELLKLSSPSQN</sequence>
<dbReference type="Proteomes" id="UP001165289">
    <property type="component" value="Unassembled WGS sequence"/>
</dbReference>
<feature type="region of interest" description="Disordered" evidence="1">
    <location>
        <begin position="208"/>
        <end position="229"/>
    </location>
</feature>
<dbReference type="EMBL" id="JAKMXF010000300">
    <property type="protein sequence ID" value="KAI6652107.1"/>
    <property type="molecule type" value="Genomic_DNA"/>
</dbReference>